<evidence type="ECO:0000259" key="8">
    <source>
        <dbReference type="PROSITE" id="PS51913"/>
    </source>
</evidence>
<dbReference type="GO" id="GO:0016779">
    <property type="term" value="F:nucleotidyltransferase activity"/>
    <property type="evidence" value="ECO:0007669"/>
    <property type="project" value="UniProtKB-KW"/>
</dbReference>
<keyword evidence="5" id="KW-0804">Transcription</keyword>
<dbReference type="STRING" id="84035.SAMN05660742_12526"/>
<evidence type="ECO:0000256" key="3">
    <source>
        <dbReference type="ARBA" id="ARBA00022679"/>
    </source>
</evidence>
<dbReference type="Proteomes" id="UP000199662">
    <property type="component" value="Unassembled WGS sequence"/>
</dbReference>
<feature type="domain" description="HTH HARE-type" evidence="8">
    <location>
        <begin position="6"/>
        <end position="73"/>
    </location>
</feature>
<dbReference type="EMBL" id="FNZK01000025">
    <property type="protein sequence ID" value="SEJ92885.1"/>
    <property type="molecule type" value="Genomic_DNA"/>
</dbReference>
<dbReference type="NCBIfam" id="TIGR04567">
    <property type="entry name" value="RNAP_delt_lowGC"/>
    <property type="match status" value="1"/>
</dbReference>
<dbReference type="InterPro" id="IPR038087">
    <property type="entry name" value="RNAP_delta_N_dom_sf"/>
</dbReference>
<dbReference type="GO" id="GO:0006351">
    <property type="term" value="P:DNA-templated transcription"/>
    <property type="evidence" value="ECO:0007669"/>
    <property type="project" value="InterPro"/>
</dbReference>
<evidence type="ECO:0000313" key="10">
    <source>
        <dbReference type="Proteomes" id="UP000199662"/>
    </source>
</evidence>
<comment type="similarity">
    <text evidence="1">Belongs to the RpoE family.</text>
</comment>
<keyword evidence="3" id="KW-0808">Transferase</keyword>
<proteinExistence type="inferred from homology"/>
<name>A0A1H7D416_9FIRM</name>
<dbReference type="InterPro" id="IPR029757">
    <property type="entry name" value="RpoE"/>
</dbReference>
<dbReference type="RefSeq" id="WP_019554909.1">
    <property type="nucleotide sequence ID" value="NZ_FNZK01000025.1"/>
</dbReference>
<protein>
    <recommendedName>
        <fullName evidence="6">RNAP delta factor</fullName>
    </recommendedName>
</protein>
<evidence type="ECO:0000256" key="6">
    <source>
        <dbReference type="ARBA" id="ARBA00031937"/>
    </source>
</evidence>
<organism evidence="9 10">
    <name type="scientific">Propionispira arboris</name>
    <dbReference type="NCBI Taxonomy" id="84035"/>
    <lineage>
        <taxon>Bacteria</taxon>
        <taxon>Bacillati</taxon>
        <taxon>Bacillota</taxon>
        <taxon>Negativicutes</taxon>
        <taxon>Selenomonadales</taxon>
        <taxon>Selenomonadaceae</taxon>
        <taxon>Propionispira</taxon>
    </lineage>
</organism>
<reference evidence="9 10" key="1">
    <citation type="submission" date="2016-10" db="EMBL/GenBank/DDBJ databases">
        <authorList>
            <person name="de Groot N.N."/>
        </authorList>
    </citation>
    <scope>NUCLEOTIDE SEQUENCE [LARGE SCALE GENOMIC DNA]</scope>
    <source>
        <strain evidence="9 10">DSM 2179</strain>
    </source>
</reference>
<keyword evidence="10" id="KW-1185">Reference proteome</keyword>
<dbReference type="GO" id="GO:0000428">
    <property type="term" value="C:DNA-directed RNA polymerase complex"/>
    <property type="evidence" value="ECO:0007669"/>
    <property type="project" value="UniProtKB-KW"/>
</dbReference>
<evidence type="ECO:0000256" key="2">
    <source>
        <dbReference type="ARBA" id="ARBA00022478"/>
    </source>
</evidence>
<gene>
    <name evidence="9" type="ORF">SAMN05660742_12526</name>
</gene>
<evidence type="ECO:0000256" key="1">
    <source>
        <dbReference type="ARBA" id="ARBA00009828"/>
    </source>
</evidence>
<keyword evidence="2 9" id="KW-0240">DNA-directed RNA polymerase</keyword>
<dbReference type="GO" id="GO:0006355">
    <property type="term" value="P:regulation of DNA-templated transcription"/>
    <property type="evidence" value="ECO:0007669"/>
    <property type="project" value="InterPro"/>
</dbReference>
<evidence type="ECO:0000256" key="4">
    <source>
        <dbReference type="ARBA" id="ARBA00022695"/>
    </source>
</evidence>
<accession>A0A1H7D416</accession>
<evidence type="ECO:0000256" key="7">
    <source>
        <dbReference type="SAM" id="MobiDB-lite"/>
    </source>
</evidence>
<sequence>MDFLTSSEVDVAYFTLTQAGEPMYYKDLVMDVIEKKHKPIQSLSGAISEVYTLINMDSRFHYAGKSMWGLTEWNPPEVKRTHSTTSAGTKPKPPSKRREKLLEGIQADNE</sequence>
<dbReference type="Gene3D" id="1.10.10.1250">
    <property type="entry name" value="RNA polymerase, subunit delta, N-terminal domain"/>
    <property type="match status" value="1"/>
</dbReference>
<dbReference type="InterPro" id="IPR007759">
    <property type="entry name" value="Asxl_HARE-HTH"/>
</dbReference>
<feature type="region of interest" description="Disordered" evidence="7">
    <location>
        <begin position="73"/>
        <end position="110"/>
    </location>
</feature>
<dbReference type="PROSITE" id="PS51913">
    <property type="entry name" value="HTH_HARE"/>
    <property type="match status" value="1"/>
</dbReference>
<keyword evidence="4" id="KW-0548">Nucleotidyltransferase</keyword>
<dbReference type="AlphaFoldDB" id="A0A1H7D416"/>
<evidence type="ECO:0000313" key="9">
    <source>
        <dbReference type="EMBL" id="SEJ92885.1"/>
    </source>
</evidence>
<evidence type="ECO:0000256" key="5">
    <source>
        <dbReference type="ARBA" id="ARBA00023163"/>
    </source>
</evidence>